<dbReference type="PANTHER" id="PTHR40267">
    <property type="entry name" value="BLR3294 PROTEIN"/>
    <property type="match status" value="1"/>
</dbReference>
<keyword evidence="2" id="KW-1185">Reference proteome</keyword>
<name>A0A317EG02_9PROT</name>
<gene>
    <name evidence="1" type="ORF">DKG74_05590</name>
</gene>
<dbReference type="InterPro" id="IPR026286">
    <property type="entry name" value="MaiA/AMDase"/>
</dbReference>
<dbReference type="Pfam" id="PF17645">
    <property type="entry name" value="Amdase"/>
    <property type="match status" value="1"/>
</dbReference>
<dbReference type="OrthoDB" id="9816064at2"/>
<dbReference type="AlphaFoldDB" id="A0A317EG02"/>
<dbReference type="PIRSF" id="PIRSF015736">
    <property type="entry name" value="MI"/>
    <property type="match status" value="1"/>
</dbReference>
<dbReference type="EMBL" id="QGLE01000002">
    <property type="protein sequence ID" value="PWR25234.1"/>
    <property type="molecule type" value="Genomic_DNA"/>
</dbReference>
<dbReference type="InterPro" id="IPR053714">
    <property type="entry name" value="Iso_Racemase_Enz_sf"/>
</dbReference>
<evidence type="ECO:0000313" key="1">
    <source>
        <dbReference type="EMBL" id="PWR25234.1"/>
    </source>
</evidence>
<organism evidence="1 2">
    <name type="scientific">Zavarzinia aquatilis</name>
    <dbReference type="NCBI Taxonomy" id="2211142"/>
    <lineage>
        <taxon>Bacteria</taxon>
        <taxon>Pseudomonadati</taxon>
        <taxon>Pseudomonadota</taxon>
        <taxon>Alphaproteobacteria</taxon>
        <taxon>Rhodospirillales</taxon>
        <taxon>Zavarziniaceae</taxon>
        <taxon>Zavarzinia</taxon>
    </lineage>
</organism>
<reference evidence="1 2" key="1">
    <citation type="submission" date="2018-05" db="EMBL/GenBank/DDBJ databases">
        <title>Zavarzinia sp. HR-AS.</title>
        <authorList>
            <person name="Lee Y."/>
            <person name="Jeon C.O."/>
        </authorList>
    </citation>
    <scope>NUCLEOTIDE SEQUENCE [LARGE SCALE GENOMIC DNA]</scope>
    <source>
        <strain evidence="1 2">HR-AS</strain>
    </source>
</reference>
<dbReference type="RefSeq" id="WP_109903477.1">
    <property type="nucleotide sequence ID" value="NZ_QGLE01000002.1"/>
</dbReference>
<dbReference type="PANTHER" id="PTHR40267:SF1">
    <property type="entry name" value="BLR3294 PROTEIN"/>
    <property type="match status" value="1"/>
</dbReference>
<proteinExistence type="predicted"/>
<evidence type="ECO:0000313" key="2">
    <source>
        <dbReference type="Proteomes" id="UP000245461"/>
    </source>
</evidence>
<accession>A0A317EG02</accession>
<dbReference type="Proteomes" id="UP000245461">
    <property type="component" value="Unassembled WGS sequence"/>
</dbReference>
<protein>
    <submittedName>
        <fullName evidence="1">Asp/Glu racemase</fullName>
    </submittedName>
</protein>
<sequence>MSDCLDLGLLPCELDGGVAARAAIGLLVLATDQTMEYEFRRLLPLDGIGLYAARLFNDADITPETLRAIRDRIAPATELILPGLDLDVVGFGCTSATMTLGEDVVFAEIRKARPGIRCTTPITAALAAFEAFGARRIGVVTPYAKPVNDIVRRFLEDKGIEVAAFGSFEKLDDREAARISPKSIADGIAAMAEKADLDAVFISCTSLRLADKAAEIEAATGLPVTASDHALAWHCLRLAGVGDVIPGVGRLFELPAPM</sequence>
<dbReference type="Gene3D" id="3.40.50.12500">
    <property type="match status" value="1"/>
</dbReference>
<comment type="caution">
    <text evidence="1">The sequence shown here is derived from an EMBL/GenBank/DDBJ whole genome shotgun (WGS) entry which is preliminary data.</text>
</comment>